<comment type="caution">
    <text evidence="1">The sequence shown here is derived from an EMBL/GenBank/DDBJ whole genome shotgun (WGS) entry which is preliminary data.</text>
</comment>
<gene>
    <name evidence="1" type="ORF">KUTeg_012570</name>
</gene>
<reference evidence="1 2" key="1">
    <citation type="submission" date="2022-12" db="EMBL/GenBank/DDBJ databases">
        <title>Chromosome-level genome of Tegillarca granosa.</title>
        <authorList>
            <person name="Kim J."/>
        </authorList>
    </citation>
    <scope>NUCLEOTIDE SEQUENCE [LARGE SCALE GENOMIC DNA]</scope>
    <source>
        <strain evidence="1">Teg-2019</strain>
        <tissue evidence="1">Adductor muscle</tissue>
    </source>
</reference>
<keyword evidence="2" id="KW-1185">Reference proteome</keyword>
<name>A0ABQ9F3H7_TEGGR</name>
<proteinExistence type="predicted"/>
<protein>
    <submittedName>
        <fullName evidence="1">Uncharacterized protein</fullName>
    </submittedName>
</protein>
<evidence type="ECO:0000313" key="1">
    <source>
        <dbReference type="EMBL" id="KAJ8310705.1"/>
    </source>
</evidence>
<dbReference type="EMBL" id="JARBDR010000640">
    <property type="protein sequence ID" value="KAJ8310705.1"/>
    <property type="molecule type" value="Genomic_DNA"/>
</dbReference>
<dbReference type="Proteomes" id="UP001217089">
    <property type="component" value="Unassembled WGS sequence"/>
</dbReference>
<accession>A0ABQ9F3H7</accession>
<organism evidence="1 2">
    <name type="scientific">Tegillarca granosa</name>
    <name type="common">Malaysian cockle</name>
    <name type="synonym">Anadara granosa</name>
    <dbReference type="NCBI Taxonomy" id="220873"/>
    <lineage>
        <taxon>Eukaryota</taxon>
        <taxon>Metazoa</taxon>
        <taxon>Spiralia</taxon>
        <taxon>Lophotrochozoa</taxon>
        <taxon>Mollusca</taxon>
        <taxon>Bivalvia</taxon>
        <taxon>Autobranchia</taxon>
        <taxon>Pteriomorphia</taxon>
        <taxon>Arcoida</taxon>
        <taxon>Arcoidea</taxon>
        <taxon>Arcidae</taxon>
        <taxon>Tegillarca</taxon>
    </lineage>
</organism>
<evidence type="ECO:0000313" key="2">
    <source>
        <dbReference type="Proteomes" id="UP001217089"/>
    </source>
</evidence>
<sequence>MSFSKVEVPTNNVEVPVKGRGFQRGRVTGARKRQKYSPNLEREFIEPVDYQQGENYDGWSGQYDSRRYDEREMGYGDNFNQKERWKNKISQN</sequence>